<evidence type="ECO:0000256" key="2">
    <source>
        <dbReference type="SAM" id="MobiDB-lite"/>
    </source>
</evidence>
<comment type="similarity">
    <text evidence="1">Belongs to the sulfur carrier protein TusA family.</text>
</comment>
<dbReference type="PANTHER" id="PTHR33279">
    <property type="entry name" value="SULFUR CARRIER PROTEIN YEDF-RELATED"/>
    <property type="match status" value="1"/>
</dbReference>
<dbReference type="Proteomes" id="UP000705379">
    <property type="component" value="Unassembled WGS sequence"/>
</dbReference>
<name>A0A944CG97_9HYPH</name>
<dbReference type="PANTHER" id="PTHR33279:SF6">
    <property type="entry name" value="SULFUR CARRIER PROTEIN YEDF-RELATED"/>
    <property type="match status" value="1"/>
</dbReference>
<dbReference type="Pfam" id="PF01206">
    <property type="entry name" value="TusA"/>
    <property type="match status" value="1"/>
</dbReference>
<reference evidence="4" key="2">
    <citation type="journal article" date="2021" name="Microorganisms">
        <title>Bacterial Dimethylsulfoniopropionate Biosynthesis in the East China Sea.</title>
        <authorList>
            <person name="Liu J."/>
            <person name="Zhang Y."/>
            <person name="Liu J."/>
            <person name="Zhong H."/>
            <person name="Williams B.T."/>
            <person name="Zheng Y."/>
            <person name="Curson A.R.J."/>
            <person name="Sun C."/>
            <person name="Sun H."/>
            <person name="Song D."/>
            <person name="Wagner Mackenzie B."/>
            <person name="Bermejo Martinez A."/>
            <person name="Todd J.D."/>
            <person name="Zhang X.H."/>
        </authorList>
    </citation>
    <scope>NUCLEOTIDE SEQUENCE</scope>
    <source>
        <strain evidence="4">AESS21</strain>
    </source>
</reference>
<evidence type="ECO:0000256" key="1">
    <source>
        <dbReference type="ARBA" id="ARBA00008984"/>
    </source>
</evidence>
<dbReference type="EMBL" id="QTKU01000004">
    <property type="protein sequence ID" value="MBS8261935.1"/>
    <property type="molecule type" value="Genomic_DNA"/>
</dbReference>
<gene>
    <name evidence="4" type="ORF">DYI23_17030</name>
</gene>
<feature type="region of interest" description="Disordered" evidence="2">
    <location>
        <begin position="69"/>
        <end position="88"/>
    </location>
</feature>
<feature type="compositionally biased region" description="Basic and acidic residues" evidence="2">
    <location>
        <begin position="69"/>
        <end position="80"/>
    </location>
</feature>
<protein>
    <submittedName>
        <fullName evidence="4">Sulfurtransferase TusA family protein</fullName>
    </submittedName>
</protein>
<comment type="caution">
    <text evidence="4">The sequence shown here is derived from an EMBL/GenBank/DDBJ whole genome shotgun (WGS) entry which is preliminary data.</text>
</comment>
<accession>A0A944CG97</accession>
<dbReference type="AlphaFoldDB" id="A0A944CG97"/>
<dbReference type="Gene3D" id="3.30.110.40">
    <property type="entry name" value="TusA-like domain"/>
    <property type="match status" value="1"/>
</dbReference>
<evidence type="ECO:0000313" key="5">
    <source>
        <dbReference type="Proteomes" id="UP000705379"/>
    </source>
</evidence>
<proteinExistence type="inferred from homology"/>
<dbReference type="InterPro" id="IPR001455">
    <property type="entry name" value="TusA-like"/>
</dbReference>
<sequence length="88" mass="9781">MTIQVPKPPRANFVSQDTILDLKGLKCPLPVLKTRKALSRVESGTRMIVQTTDPMAFLDIPHFCNEDGHTLESSEKDGDNGRFTIIKA</sequence>
<evidence type="ECO:0000313" key="4">
    <source>
        <dbReference type="EMBL" id="MBS8261935.1"/>
    </source>
</evidence>
<feature type="domain" description="UPF0033" evidence="3">
    <location>
        <begin position="20"/>
        <end position="44"/>
    </location>
</feature>
<evidence type="ECO:0000259" key="3">
    <source>
        <dbReference type="PROSITE" id="PS01148"/>
    </source>
</evidence>
<dbReference type="CDD" id="cd00291">
    <property type="entry name" value="SirA_YedF_YeeD"/>
    <property type="match status" value="1"/>
</dbReference>
<dbReference type="InterPro" id="IPR036868">
    <property type="entry name" value="TusA-like_sf"/>
</dbReference>
<dbReference type="SUPFAM" id="SSF64307">
    <property type="entry name" value="SirA-like"/>
    <property type="match status" value="1"/>
</dbReference>
<organism evidence="4 5">
    <name type="scientific">Roseibium polysiphoniae</name>
    <dbReference type="NCBI Taxonomy" id="2571221"/>
    <lineage>
        <taxon>Bacteria</taxon>
        <taxon>Pseudomonadati</taxon>
        <taxon>Pseudomonadota</taxon>
        <taxon>Alphaproteobacteria</taxon>
        <taxon>Hyphomicrobiales</taxon>
        <taxon>Stappiaceae</taxon>
        <taxon>Roseibium</taxon>
    </lineage>
</organism>
<reference evidence="4" key="1">
    <citation type="submission" date="2018-08" db="EMBL/GenBank/DDBJ databases">
        <authorList>
            <person name="Jin W."/>
            <person name="Wang H."/>
            <person name="Yang Y."/>
            <person name="Li M."/>
            <person name="Liu J."/>
        </authorList>
    </citation>
    <scope>NUCLEOTIDE SEQUENCE</scope>
    <source>
        <strain evidence="4">AESS21</strain>
    </source>
</reference>
<dbReference type="PROSITE" id="PS01148">
    <property type="entry name" value="UPF0033"/>
    <property type="match status" value="1"/>
</dbReference>